<evidence type="ECO:0000256" key="2">
    <source>
        <dbReference type="ARBA" id="ARBA00023125"/>
    </source>
</evidence>
<dbReference type="AlphaFoldDB" id="A0A1M3KZB7"/>
<dbReference type="CDD" id="cd00090">
    <property type="entry name" value="HTH_ARSR"/>
    <property type="match status" value="1"/>
</dbReference>
<keyword evidence="2" id="KW-0238">DNA-binding</keyword>
<dbReference type="InterPro" id="IPR001845">
    <property type="entry name" value="HTH_ArsR_DNA-bd_dom"/>
</dbReference>
<dbReference type="InterPro" id="IPR036388">
    <property type="entry name" value="WH-like_DNA-bd_sf"/>
</dbReference>
<dbReference type="Gene3D" id="1.10.10.10">
    <property type="entry name" value="Winged helix-like DNA-binding domain superfamily/Winged helix DNA-binding domain"/>
    <property type="match status" value="1"/>
</dbReference>
<dbReference type="GO" id="GO:0003677">
    <property type="term" value="F:DNA binding"/>
    <property type="evidence" value="ECO:0007669"/>
    <property type="project" value="UniProtKB-KW"/>
</dbReference>
<dbReference type="Proteomes" id="UP000184233">
    <property type="component" value="Unassembled WGS sequence"/>
</dbReference>
<reference evidence="5 6" key="1">
    <citation type="submission" date="2016-09" db="EMBL/GenBank/DDBJ databases">
        <title>Genome-resolved meta-omics ties microbial dynamics to process performance in biotechnology for thiocyanate degradation.</title>
        <authorList>
            <person name="Kantor R.S."/>
            <person name="Huddy R.J."/>
            <person name="Iyer R."/>
            <person name="Thomas B.C."/>
            <person name="Brown C.T."/>
            <person name="Anantharaman K."/>
            <person name="Tringe S."/>
            <person name="Hettich R.L."/>
            <person name="Harrison S.T."/>
            <person name="Banfield J.F."/>
        </authorList>
    </citation>
    <scope>NUCLEOTIDE SEQUENCE [LARGE SCALE GENOMIC DNA]</scope>
    <source>
        <strain evidence="5">59-99</strain>
    </source>
</reference>
<dbReference type="PANTHER" id="PTHR33154:SF33">
    <property type="entry name" value="TRANSCRIPTIONAL REPRESSOR SDPR"/>
    <property type="match status" value="1"/>
</dbReference>
<keyword evidence="1" id="KW-0805">Transcription regulation</keyword>
<dbReference type="Pfam" id="PF01022">
    <property type="entry name" value="HTH_5"/>
    <property type="match status" value="1"/>
</dbReference>
<sequence length="119" mass="13486">MQAHVFAALADPTRLSIVEMLASKGRMSVKGISSQYAMSAPAISQHLKILREAGLVHVETRAQQRIYAINQTRITEMERWIDHMRKLWTQRLDALDELLKEEMRAANQSSTPSSTEPLP</sequence>
<name>A0A1M3KZB7_9BACT</name>
<evidence type="ECO:0000313" key="6">
    <source>
        <dbReference type="Proteomes" id="UP000184233"/>
    </source>
</evidence>
<evidence type="ECO:0000313" key="5">
    <source>
        <dbReference type="EMBL" id="OJX57833.1"/>
    </source>
</evidence>
<dbReference type="EMBL" id="MKVH01000021">
    <property type="protein sequence ID" value="OJX57833.1"/>
    <property type="molecule type" value="Genomic_DNA"/>
</dbReference>
<evidence type="ECO:0000259" key="4">
    <source>
        <dbReference type="PROSITE" id="PS50987"/>
    </source>
</evidence>
<keyword evidence="3" id="KW-0804">Transcription</keyword>
<dbReference type="NCBIfam" id="NF033788">
    <property type="entry name" value="HTH_metalloreg"/>
    <property type="match status" value="1"/>
</dbReference>
<dbReference type="PANTHER" id="PTHR33154">
    <property type="entry name" value="TRANSCRIPTIONAL REGULATOR, ARSR FAMILY"/>
    <property type="match status" value="1"/>
</dbReference>
<feature type="domain" description="HTH arsR-type" evidence="4">
    <location>
        <begin position="1"/>
        <end position="99"/>
    </location>
</feature>
<dbReference type="InterPro" id="IPR011991">
    <property type="entry name" value="ArsR-like_HTH"/>
</dbReference>
<dbReference type="InterPro" id="IPR051081">
    <property type="entry name" value="HTH_MetalResp_TranReg"/>
</dbReference>
<proteinExistence type="predicted"/>
<dbReference type="SUPFAM" id="SSF46785">
    <property type="entry name" value="Winged helix' DNA-binding domain"/>
    <property type="match status" value="1"/>
</dbReference>
<dbReference type="InterPro" id="IPR036390">
    <property type="entry name" value="WH_DNA-bd_sf"/>
</dbReference>
<accession>A0A1M3KZB7</accession>
<organism evidence="5 6">
    <name type="scientific">Candidatus Kapaibacterium thiocyanatum</name>
    <dbReference type="NCBI Taxonomy" id="1895771"/>
    <lineage>
        <taxon>Bacteria</taxon>
        <taxon>Pseudomonadati</taxon>
        <taxon>Candidatus Kapaibacteriota</taxon>
        <taxon>Candidatus Kapaibacteriia</taxon>
        <taxon>Candidatus Kapaibacteriales</taxon>
        <taxon>Candidatus Kapaibacteriaceae</taxon>
        <taxon>Candidatus Kapaibacterium</taxon>
    </lineage>
</organism>
<dbReference type="PRINTS" id="PR00778">
    <property type="entry name" value="HTHARSR"/>
</dbReference>
<evidence type="ECO:0000256" key="1">
    <source>
        <dbReference type="ARBA" id="ARBA00023015"/>
    </source>
</evidence>
<gene>
    <name evidence="5" type="ORF">BGO89_07640</name>
</gene>
<protein>
    <recommendedName>
        <fullName evidence="4">HTH arsR-type domain-containing protein</fullName>
    </recommendedName>
</protein>
<comment type="caution">
    <text evidence="5">The sequence shown here is derived from an EMBL/GenBank/DDBJ whole genome shotgun (WGS) entry which is preliminary data.</text>
</comment>
<dbReference type="GO" id="GO:0003700">
    <property type="term" value="F:DNA-binding transcription factor activity"/>
    <property type="evidence" value="ECO:0007669"/>
    <property type="project" value="InterPro"/>
</dbReference>
<evidence type="ECO:0000256" key="3">
    <source>
        <dbReference type="ARBA" id="ARBA00023163"/>
    </source>
</evidence>
<dbReference type="STRING" id="1895771.BGO89_07640"/>
<dbReference type="SMART" id="SM00418">
    <property type="entry name" value="HTH_ARSR"/>
    <property type="match status" value="1"/>
</dbReference>
<dbReference type="PROSITE" id="PS50987">
    <property type="entry name" value="HTH_ARSR_2"/>
    <property type="match status" value="1"/>
</dbReference>